<keyword evidence="2" id="KW-1133">Transmembrane helix</keyword>
<feature type="transmembrane region" description="Helical" evidence="2">
    <location>
        <begin position="32"/>
        <end position="51"/>
    </location>
</feature>
<evidence type="ECO:0000256" key="1">
    <source>
        <dbReference type="SAM" id="MobiDB-lite"/>
    </source>
</evidence>
<evidence type="ECO:0000313" key="3">
    <source>
        <dbReference type="EMBL" id="GAA3493896.1"/>
    </source>
</evidence>
<feature type="region of interest" description="Disordered" evidence="1">
    <location>
        <begin position="67"/>
        <end position="101"/>
    </location>
</feature>
<accession>A0ABP6TFA2</accession>
<dbReference type="Proteomes" id="UP001501455">
    <property type="component" value="Unassembled WGS sequence"/>
</dbReference>
<evidence type="ECO:0000256" key="2">
    <source>
        <dbReference type="SAM" id="Phobius"/>
    </source>
</evidence>
<name>A0ABP6TFA2_9ACTN</name>
<dbReference type="RefSeq" id="WP_193460398.1">
    <property type="nucleotide sequence ID" value="NZ_BAAAXF010000014.1"/>
</dbReference>
<evidence type="ECO:0000313" key="4">
    <source>
        <dbReference type="Proteomes" id="UP001501455"/>
    </source>
</evidence>
<dbReference type="EMBL" id="BAAAXF010000014">
    <property type="protein sequence ID" value="GAA3493896.1"/>
    <property type="molecule type" value="Genomic_DNA"/>
</dbReference>
<feature type="transmembrane region" description="Helical" evidence="2">
    <location>
        <begin position="7"/>
        <end position="26"/>
    </location>
</feature>
<gene>
    <name evidence="3" type="ORF">GCM10019016_009950</name>
</gene>
<reference evidence="4" key="1">
    <citation type="journal article" date="2019" name="Int. J. Syst. Evol. Microbiol.">
        <title>The Global Catalogue of Microorganisms (GCM) 10K type strain sequencing project: providing services to taxonomists for standard genome sequencing and annotation.</title>
        <authorList>
            <consortium name="The Broad Institute Genomics Platform"/>
            <consortium name="The Broad Institute Genome Sequencing Center for Infectious Disease"/>
            <person name="Wu L."/>
            <person name="Ma J."/>
        </authorList>
    </citation>
    <scope>NUCLEOTIDE SEQUENCE [LARGE SCALE GENOMIC DNA]</scope>
    <source>
        <strain evidence="4">JCM 4816</strain>
    </source>
</reference>
<keyword evidence="4" id="KW-1185">Reference proteome</keyword>
<organism evidence="3 4">
    <name type="scientific">Streptomyces prasinosporus</name>
    <dbReference type="NCBI Taxonomy" id="68256"/>
    <lineage>
        <taxon>Bacteria</taxon>
        <taxon>Bacillati</taxon>
        <taxon>Actinomycetota</taxon>
        <taxon>Actinomycetes</taxon>
        <taxon>Kitasatosporales</taxon>
        <taxon>Streptomycetaceae</taxon>
        <taxon>Streptomyces</taxon>
        <taxon>Streptomyces albogriseolus group</taxon>
    </lineage>
</organism>
<comment type="caution">
    <text evidence="3">The sequence shown here is derived from an EMBL/GenBank/DDBJ whole genome shotgun (WGS) entry which is preliminary data.</text>
</comment>
<sequence length="101" mass="11368">MHNPNRPLISSVATGISGLVLALIGAPWWLTAIAFACFALGLLVTVIQSVFPQDSEHRLAWWRARWHHQQRRRTPLPVRHPVRDARQASGPRADAPDRHGE</sequence>
<proteinExistence type="predicted"/>
<keyword evidence="2" id="KW-0812">Transmembrane</keyword>
<protein>
    <submittedName>
        <fullName evidence="3">Uncharacterized protein</fullName>
    </submittedName>
</protein>
<keyword evidence="2" id="KW-0472">Membrane</keyword>